<evidence type="ECO:0000256" key="4">
    <source>
        <dbReference type="ARBA" id="ARBA00022598"/>
    </source>
</evidence>
<keyword evidence="7" id="KW-0067">ATP-binding</keyword>
<feature type="non-terminal residue" evidence="9">
    <location>
        <position position="274"/>
    </location>
</feature>
<dbReference type="Gene3D" id="3.40.50.620">
    <property type="entry name" value="HUPs"/>
    <property type="match status" value="1"/>
</dbReference>
<dbReference type="InterPro" id="IPR004821">
    <property type="entry name" value="Cyt_trans-like"/>
</dbReference>
<dbReference type="GO" id="GO:0005524">
    <property type="term" value="F:ATP binding"/>
    <property type="evidence" value="ECO:0007669"/>
    <property type="project" value="UniProtKB-KW"/>
</dbReference>
<protein>
    <recommendedName>
        <fullName evidence="3">pantoate--beta-alanine ligase (AMP-forming)</fullName>
        <ecNumber evidence="3">6.3.2.1</ecNumber>
    </recommendedName>
</protein>
<dbReference type="EC" id="6.3.2.1" evidence="3"/>
<comment type="catalytic activity">
    <reaction evidence="8">
        <text>(R)-pantoate + beta-alanine + ATP = (R)-pantothenate + AMP + diphosphate + H(+)</text>
        <dbReference type="Rhea" id="RHEA:10912"/>
        <dbReference type="ChEBI" id="CHEBI:15378"/>
        <dbReference type="ChEBI" id="CHEBI:15980"/>
        <dbReference type="ChEBI" id="CHEBI:29032"/>
        <dbReference type="ChEBI" id="CHEBI:30616"/>
        <dbReference type="ChEBI" id="CHEBI:33019"/>
        <dbReference type="ChEBI" id="CHEBI:57966"/>
        <dbReference type="ChEBI" id="CHEBI:456215"/>
        <dbReference type="EC" id="6.3.2.1"/>
    </reaction>
</comment>
<dbReference type="CDD" id="cd00560">
    <property type="entry name" value="PanC"/>
    <property type="match status" value="1"/>
</dbReference>
<comment type="pathway">
    <text evidence="1">Cofactor biosynthesis; (R)-pantothenate biosynthesis; (R)-pantothenate from (R)-pantoate and beta-alanine: step 1/1.</text>
</comment>
<evidence type="ECO:0000256" key="1">
    <source>
        <dbReference type="ARBA" id="ARBA00004990"/>
    </source>
</evidence>
<name>A0A382Q551_9ZZZZ</name>
<dbReference type="NCBIfam" id="TIGR00018">
    <property type="entry name" value="panC"/>
    <property type="match status" value="1"/>
</dbReference>
<dbReference type="InterPro" id="IPR042176">
    <property type="entry name" value="Pantoate_ligase_C"/>
</dbReference>
<keyword evidence="4" id="KW-0436">Ligase</keyword>
<keyword evidence="5" id="KW-0566">Pantothenate biosynthesis</keyword>
<dbReference type="HAMAP" id="MF_00158">
    <property type="entry name" value="PanC"/>
    <property type="match status" value="1"/>
</dbReference>
<proteinExistence type="inferred from homology"/>
<organism evidence="9">
    <name type="scientific">marine metagenome</name>
    <dbReference type="NCBI Taxonomy" id="408172"/>
    <lineage>
        <taxon>unclassified sequences</taxon>
        <taxon>metagenomes</taxon>
        <taxon>ecological metagenomes</taxon>
    </lineage>
</organism>
<dbReference type="Pfam" id="PF02569">
    <property type="entry name" value="Pantoate_ligase"/>
    <property type="match status" value="1"/>
</dbReference>
<evidence type="ECO:0000313" key="9">
    <source>
        <dbReference type="EMBL" id="SVC80724.1"/>
    </source>
</evidence>
<dbReference type="PANTHER" id="PTHR21299:SF1">
    <property type="entry name" value="PANTOATE--BETA-ALANINE LIGASE"/>
    <property type="match status" value="1"/>
</dbReference>
<dbReference type="EMBL" id="UINC01112061">
    <property type="protein sequence ID" value="SVC80724.1"/>
    <property type="molecule type" value="Genomic_DNA"/>
</dbReference>
<dbReference type="InterPro" id="IPR014729">
    <property type="entry name" value="Rossmann-like_a/b/a_fold"/>
</dbReference>
<evidence type="ECO:0000256" key="2">
    <source>
        <dbReference type="ARBA" id="ARBA00009256"/>
    </source>
</evidence>
<dbReference type="Gene3D" id="3.30.1300.10">
    <property type="entry name" value="Pantoate-beta-alanine ligase, C-terminal domain"/>
    <property type="match status" value="1"/>
</dbReference>
<dbReference type="NCBIfam" id="TIGR00125">
    <property type="entry name" value="cyt_tran_rel"/>
    <property type="match status" value="1"/>
</dbReference>
<keyword evidence="6" id="KW-0547">Nucleotide-binding</keyword>
<dbReference type="InterPro" id="IPR003721">
    <property type="entry name" value="Pantoate_ligase"/>
</dbReference>
<dbReference type="AlphaFoldDB" id="A0A382Q551"/>
<gene>
    <name evidence="9" type="ORF">METZ01_LOCUS333578</name>
</gene>
<dbReference type="GO" id="GO:0015940">
    <property type="term" value="P:pantothenate biosynthetic process"/>
    <property type="evidence" value="ECO:0007669"/>
    <property type="project" value="UniProtKB-UniPathway"/>
</dbReference>
<dbReference type="GO" id="GO:0004592">
    <property type="term" value="F:pantoate-beta-alanine ligase activity"/>
    <property type="evidence" value="ECO:0007669"/>
    <property type="project" value="UniProtKB-EC"/>
</dbReference>
<dbReference type="UniPathway" id="UPA00028">
    <property type="reaction ID" value="UER00005"/>
</dbReference>
<comment type="similarity">
    <text evidence="2">Belongs to the pantothenate synthetase family.</text>
</comment>
<evidence type="ECO:0000256" key="6">
    <source>
        <dbReference type="ARBA" id="ARBA00022741"/>
    </source>
</evidence>
<evidence type="ECO:0000256" key="3">
    <source>
        <dbReference type="ARBA" id="ARBA00012219"/>
    </source>
</evidence>
<accession>A0A382Q551</accession>
<reference evidence="9" key="1">
    <citation type="submission" date="2018-05" db="EMBL/GenBank/DDBJ databases">
        <authorList>
            <person name="Lanie J.A."/>
            <person name="Ng W.-L."/>
            <person name="Kazmierczak K.M."/>
            <person name="Andrzejewski T.M."/>
            <person name="Davidsen T.M."/>
            <person name="Wayne K.J."/>
            <person name="Tettelin H."/>
            <person name="Glass J.I."/>
            <person name="Rusch D."/>
            <person name="Podicherti R."/>
            <person name="Tsui H.-C.T."/>
            <person name="Winkler M.E."/>
        </authorList>
    </citation>
    <scope>NUCLEOTIDE SEQUENCE</scope>
</reference>
<dbReference type="SUPFAM" id="SSF52374">
    <property type="entry name" value="Nucleotidylyl transferase"/>
    <property type="match status" value="1"/>
</dbReference>
<evidence type="ECO:0000256" key="5">
    <source>
        <dbReference type="ARBA" id="ARBA00022655"/>
    </source>
</evidence>
<evidence type="ECO:0000256" key="7">
    <source>
        <dbReference type="ARBA" id="ARBA00022840"/>
    </source>
</evidence>
<evidence type="ECO:0000256" key="8">
    <source>
        <dbReference type="ARBA" id="ARBA00048258"/>
    </source>
</evidence>
<sequence length="274" mass="30857">MTEIIRTVAEIQKYVEKQKSQRKKVGLIPSMGAFHQGHLTLMNKARKECGAVIVSVFVNPIQFSAGEDYDQYPRQPDRDLKMVESEEVDILFIPDVAQMYPKGFDTHVDQNEKGLPSKLCGPFRPGHFRGVMTVVLKTFCIIRPDLAYLGQKDYQQYLIIRRMSLDLNLGAEVRLLPTVREEDGLAMSSRNIYLGPKQRKDAVILYETLMRAKDSVSNGESSAAKVITAMKKQIRSVKGARIDYIAVVNSETLEPLKEIKGRTLIALAVRIGKA</sequence>
<dbReference type="GO" id="GO:0005829">
    <property type="term" value="C:cytosol"/>
    <property type="evidence" value="ECO:0007669"/>
    <property type="project" value="TreeGrafter"/>
</dbReference>
<dbReference type="PANTHER" id="PTHR21299">
    <property type="entry name" value="CYTIDYLATE KINASE/PANTOATE-BETA-ALANINE LIGASE"/>
    <property type="match status" value="1"/>
</dbReference>